<dbReference type="EMBL" id="AACS02000002">
    <property type="protein sequence ID" value="EAU88191.2"/>
    <property type="molecule type" value="Genomic_DNA"/>
</dbReference>
<accession>A8NH05</accession>
<evidence type="ECO:0008006" key="4">
    <source>
        <dbReference type="Google" id="ProtNLM"/>
    </source>
</evidence>
<gene>
    <name evidence="2" type="ORF">CC1G_03863</name>
</gene>
<evidence type="ECO:0000313" key="3">
    <source>
        <dbReference type="Proteomes" id="UP000001861"/>
    </source>
</evidence>
<keyword evidence="3" id="KW-1185">Reference proteome</keyword>
<proteinExistence type="predicted"/>
<sequence length="307" mass="32729">MLSGLETAFLANRDAADIVAGLRRLGLSAKGGPIRNITAYWNSRDAQGLQAYLTALKNQGIDNVDTSFLQGDECTVKAMTGRRPLTPVDMFLRIIDGNKSPVVLIISNNPSMQYPIAQLTNRMHKAQLIGTGQLEAAIERAVALNQAAMAEQGTHGHESSLNDEAKYNQNETGGPAGPSNLTDPHNAGSSPVTPTGSTQNESSFASGSITYPQPRQRFQSAHPCFAPLIHVLALASDQGDPKVLKPRLGNLLMQQSHSVYTDAGVNTFKKYIELAEKRGIIETGGGGVGAWVALKGELDEENGLPEA</sequence>
<reference evidence="2 3" key="1">
    <citation type="journal article" date="2010" name="Proc. Natl. Acad. Sci. U.S.A.">
        <title>Insights into evolution of multicellular fungi from the assembled chromosomes of the mushroom Coprinopsis cinerea (Coprinus cinereus).</title>
        <authorList>
            <person name="Stajich J.E."/>
            <person name="Wilke S.K."/>
            <person name="Ahren D."/>
            <person name="Au C.H."/>
            <person name="Birren B.W."/>
            <person name="Borodovsky M."/>
            <person name="Burns C."/>
            <person name="Canback B."/>
            <person name="Casselton L.A."/>
            <person name="Cheng C.K."/>
            <person name="Deng J."/>
            <person name="Dietrich F.S."/>
            <person name="Fargo D.C."/>
            <person name="Farman M.L."/>
            <person name="Gathman A.C."/>
            <person name="Goldberg J."/>
            <person name="Guigo R."/>
            <person name="Hoegger P.J."/>
            <person name="Hooker J.B."/>
            <person name="Huggins A."/>
            <person name="James T.Y."/>
            <person name="Kamada T."/>
            <person name="Kilaru S."/>
            <person name="Kodira C."/>
            <person name="Kues U."/>
            <person name="Kupfer D."/>
            <person name="Kwan H.S."/>
            <person name="Lomsadze A."/>
            <person name="Li W."/>
            <person name="Lilly W.W."/>
            <person name="Ma L.J."/>
            <person name="Mackey A.J."/>
            <person name="Manning G."/>
            <person name="Martin F."/>
            <person name="Muraguchi H."/>
            <person name="Natvig D.O."/>
            <person name="Palmerini H."/>
            <person name="Ramesh M.A."/>
            <person name="Rehmeyer C.J."/>
            <person name="Roe B.A."/>
            <person name="Shenoy N."/>
            <person name="Stanke M."/>
            <person name="Ter-Hovhannisyan V."/>
            <person name="Tunlid A."/>
            <person name="Velagapudi R."/>
            <person name="Vision T.J."/>
            <person name="Zeng Q."/>
            <person name="Zolan M.E."/>
            <person name="Pukkila P.J."/>
        </authorList>
    </citation>
    <scope>NUCLEOTIDE SEQUENCE [LARGE SCALE GENOMIC DNA]</scope>
    <source>
        <strain evidence="3">Okayama-7 / 130 / ATCC MYA-4618 / FGSC 9003</strain>
    </source>
</reference>
<dbReference type="KEGG" id="cci:CC1G_03863"/>
<dbReference type="AlphaFoldDB" id="A8NH05"/>
<dbReference type="OrthoDB" id="2928030at2759"/>
<protein>
    <recommendedName>
        <fullName evidence="4">NYN domain-containing protein</fullName>
    </recommendedName>
</protein>
<dbReference type="VEuPathDB" id="FungiDB:CC1G_03863"/>
<dbReference type="HOGENOM" id="CLU_906181_0_0_1"/>
<name>A8NH05_COPC7</name>
<dbReference type="RefSeq" id="XP_001833646.2">
    <property type="nucleotide sequence ID" value="XM_001833594.2"/>
</dbReference>
<feature type="compositionally biased region" description="Basic and acidic residues" evidence="1">
    <location>
        <begin position="154"/>
        <end position="166"/>
    </location>
</feature>
<dbReference type="GeneID" id="6010144"/>
<evidence type="ECO:0000256" key="1">
    <source>
        <dbReference type="SAM" id="MobiDB-lite"/>
    </source>
</evidence>
<feature type="region of interest" description="Disordered" evidence="1">
    <location>
        <begin position="149"/>
        <end position="211"/>
    </location>
</feature>
<feature type="compositionally biased region" description="Polar residues" evidence="1">
    <location>
        <begin position="179"/>
        <end position="211"/>
    </location>
</feature>
<evidence type="ECO:0000313" key="2">
    <source>
        <dbReference type="EMBL" id="EAU88191.2"/>
    </source>
</evidence>
<dbReference type="InParanoid" id="A8NH05"/>
<dbReference type="Proteomes" id="UP000001861">
    <property type="component" value="Unassembled WGS sequence"/>
</dbReference>
<comment type="caution">
    <text evidence="2">The sequence shown here is derived from an EMBL/GenBank/DDBJ whole genome shotgun (WGS) entry which is preliminary data.</text>
</comment>
<organism evidence="2 3">
    <name type="scientific">Coprinopsis cinerea (strain Okayama-7 / 130 / ATCC MYA-4618 / FGSC 9003)</name>
    <name type="common">Inky cap fungus</name>
    <name type="synonym">Hormographiella aspergillata</name>
    <dbReference type="NCBI Taxonomy" id="240176"/>
    <lineage>
        <taxon>Eukaryota</taxon>
        <taxon>Fungi</taxon>
        <taxon>Dikarya</taxon>
        <taxon>Basidiomycota</taxon>
        <taxon>Agaricomycotina</taxon>
        <taxon>Agaricomycetes</taxon>
        <taxon>Agaricomycetidae</taxon>
        <taxon>Agaricales</taxon>
        <taxon>Agaricineae</taxon>
        <taxon>Psathyrellaceae</taxon>
        <taxon>Coprinopsis</taxon>
    </lineage>
</organism>